<accession>A0ACA9LDU9</accession>
<name>A0ACA9LDU9_9GLOM</name>
<proteinExistence type="predicted"/>
<reference evidence="1" key="1">
    <citation type="submission" date="2021-06" db="EMBL/GenBank/DDBJ databases">
        <authorList>
            <person name="Kallberg Y."/>
            <person name="Tangrot J."/>
            <person name="Rosling A."/>
        </authorList>
    </citation>
    <scope>NUCLEOTIDE SEQUENCE</scope>
    <source>
        <strain evidence="1">MA461A</strain>
    </source>
</reference>
<feature type="non-terminal residue" evidence="1">
    <location>
        <position position="1"/>
    </location>
</feature>
<protein>
    <submittedName>
        <fullName evidence="1">30655_t:CDS:1</fullName>
    </submittedName>
</protein>
<sequence length="70" mass="8360">EIPESSDVENEQTDQNLNYSEEYFNISNMLFEENEVLDLTIVENSAERRIQACHSQKRNKNQWNQITNHM</sequence>
<gene>
    <name evidence="1" type="ORF">RPERSI_LOCUS2664</name>
</gene>
<keyword evidence="2" id="KW-1185">Reference proteome</keyword>
<comment type="caution">
    <text evidence="1">The sequence shown here is derived from an EMBL/GenBank/DDBJ whole genome shotgun (WGS) entry which is preliminary data.</text>
</comment>
<evidence type="ECO:0000313" key="1">
    <source>
        <dbReference type="EMBL" id="CAG8520215.1"/>
    </source>
</evidence>
<organism evidence="1 2">
    <name type="scientific">Racocetra persica</name>
    <dbReference type="NCBI Taxonomy" id="160502"/>
    <lineage>
        <taxon>Eukaryota</taxon>
        <taxon>Fungi</taxon>
        <taxon>Fungi incertae sedis</taxon>
        <taxon>Mucoromycota</taxon>
        <taxon>Glomeromycotina</taxon>
        <taxon>Glomeromycetes</taxon>
        <taxon>Diversisporales</taxon>
        <taxon>Gigasporaceae</taxon>
        <taxon>Racocetra</taxon>
    </lineage>
</organism>
<dbReference type="EMBL" id="CAJVQC010003001">
    <property type="protein sequence ID" value="CAG8520215.1"/>
    <property type="molecule type" value="Genomic_DNA"/>
</dbReference>
<feature type="non-terminal residue" evidence="1">
    <location>
        <position position="70"/>
    </location>
</feature>
<dbReference type="Proteomes" id="UP000789920">
    <property type="component" value="Unassembled WGS sequence"/>
</dbReference>
<evidence type="ECO:0000313" key="2">
    <source>
        <dbReference type="Proteomes" id="UP000789920"/>
    </source>
</evidence>